<dbReference type="GO" id="GO:0016567">
    <property type="term" value="P:protein ubiquitination"/>
    <property type="evidence" value="ECO:0007669"/>
    <property type="project" value="UniProtKB-UniPathway"/>
</dbReference>
<dbReference type="EC" id="2.3.2.27" evidence="5 15"/>
<dbReference type="STRING" id="130081.M2X6L7"/>
<evidence type="ECO:0000256" key="3">
    <source>
        <dbReference type="ARBA" id="ARBA00004906"/>
    </source>
</evidence>
<evidence type="ECO:0000256" key="5">
    <source>
        <dbReference type="ARBA" id="ARBA00012483"/>
    </source>
</evidence>
<dbReference type="SUPFAM" id="SSF57850">
    <property type="entry name" value="RING/U-box"/>
    <property type="match status" value="1"/>
</dbReference>
<proteinExistence type="inferred from homology"/>
<comment type="function">
    <text evidence="15">E3 ubiquitin-protein ligase. Component of the ribosome quality control complex (RQC), a ribosome-associated complex that mediates ubiquitination and extraction of incompletely synthesized nascent chains for proteasomal degradation.</text>
</comment>
<evidence type="ECO:0000256" key="8">
    <source>
        <dbReference type="ARBA" id="ARBA00022679"/>
    </source>
</evidence>
<dbReference type="Pfam" id="PF23009">
    <property type="entry name" value="UBC_like"/>
    <property type="match status" value="1"/>
</dbReference>
<comment type="subunit">
    <text evidence="15">Component of the ribosome quality control complex (RQC).</text>
</comment>
<keyword evidence="12 15" id="KW-0833">Ubl conjugation pathway</keyword>
<dbReference type="InterPro" id="IPR039804">
    <property type="entry name" value="RING-CH-C4HC3_LTN1"/>
</dbReference>
<evidence type="ECO:0000256" key="7">
    <source>
        <dbReference type="ARBA" id="ARBA00022490"/>
    </source>
</evidence>
<dbReference type="Gene3D" id="3.30.40.10">
    <property type="entry name" value="Zinc/RING finger domain, C3HC4 (zinc finger)"/>
    <property type="match status" value="1"/>
</dbReference>
<comment type="similarity">
    <text evidence="4 15">Belongs to the LTN1 family.</text>
</comment>
<evidence type="ECO:0000256" key="11">
    <source>
        <dbReference type="ARBA" id="ARBA00022771"/>
    </source>
</evidence>
<keyword evidence="11 14" id="KW-0863">Zinc-finger</keyword>
<dbReference type="GeneID" id="17090755"/>
<evidence type="ECO:0000313" key="17">
    <source>
        <dbReference type="EMBL" id="EME32160.1"/>
    </source>
</evidence>
<dbReference type="GO" id="GO:0008270">
    <property type="term" value="F:zinc ion binding"/>
    <property type="evidence" value="ECO:0007669"/>
    <property type="project" value="UniProtKB-KW"/>
</dbReference>
<dbReference type="KEGG" id="gsl:Gasu_05740"/>
<dbReference type="Proteomes" id="UP000030680">
    <property type="component" value="Unassembled WGS sequence"/>
</dbReference>
<dbReference type="InterPro" id="IPR001841">
    <property type="entry name" value="Znf_RING"/>
</dbReference>
<dbReference type="InterPro" id="IPR039795">
    <property type="entry name" value="LTN1/Rkr1"/>
</dbReference>
<evidence type="ECO:0000256" key="1">
    <source>
        <dbReference type="ARBA" id="ARBA00000900"/>
    </source>
</evidence>
<evidence type="ECO:0000256" key="9">
    <source>
        <dbReference type="ARBA" id="ARBA00022723"/>
    </source>
</evidence>
<evidence type="ECO:0000256" key="12">
    <source>
        <dbReference type="ARBA" id="ARBA00022786"/>
    </source>
</evidence>
<keyword evidence="7" id="KW-0963">Cytoplasm</keyword>
<protein>
    <recommendedName>
        <fullName evidence="6 15">E3 ubiquitin-protein ligase listerin</fullName>
        <ecNumber evidence="5 15">2.3.2.27</ecNumber>
    </recommendedName>
    <alternativeName>
        <fullName evidence="15">RING-type E3 ubiquitin transferase listerin</fullName>
    </alternativeName>
</protein>
<dbReference type="CDD" id="cd16491">
    <property type="entry name" value="RING-CH-C4HC3_LTN1"/>
    <property type="match status" value="1"/>
</dbReference>
<keyword evidence="9 15" id="KW-0479">Metal-binding</keyword>
<comment type="catalytic activity">
    <reaction evidence="1 15">
        <text>S-ubiquitinyl-[E2 ubiquitin-conjugating enzyme]-L-cysteine + [acceptor protein]-L-lysine = [E2 ubiquitin-conjugating enzyme]-L-cysteine + N(6)-ubiquitinyl-[acceptor protein]-L-lysine.</text>
        <dbReference type="EC" id="2.3.2.27"/>
    </reaction>
</comment>
<dbReference type="GO" id="GO:0043023">
    <property type="term" value="F:ribosomal large subunit binding"/>
    <property type="evidence" value="ECO:0007669"/>
    <property type="project" value="TreeGrafter"/>
</dbReference>
<dbReference type="InterPro" id="IPR054477">
    <property type="entry name" value="LTN1_E3_ligase_6th"/>
</dbReference>
<dbReference type="SMART" id="SM00184">
    <property type="entry name" value="RING"/>
    <property type="match status" value="1"/>
</dbReference>
<organism evidence="17 18">
    <name type="scientific">Galdieria sulphuraria</name>
    <name type="common">Red alga</name>
    <dbReference type="NCBI Taxonomy" id="130081"/>
    <lineage>
        <taxon>Eukaryota</taxon>
        <taxon>Rhodophyta</taxon>
        <taxon>Bangiophyceae</taxon>
        <taxon>Galdieriales</taxon>
        <taxon>Galdieriaceae</taxon>
        <taxon>Galdieria</taxon>
    </lineage>
</organism>
<dbReference type="Gramene" id="EME32160">
    <property type="protein sequence ID" value="EME32160"/>
    <property type="gene ID" value="Gasu_05740"/>
</dbReference>
<dbReference type="FunFam" id="3.30.40.10:FF:000038">
    <property type="entry name" value="E3 ubiquitin-protein ligase listerin"/>
    <property type="match status" value="1"/>
</dbReference>
<evidence type="ECO:0000256" key="4">
    <source>
        <dbReference type="ARBA" id="ARBA00007997"/>
    </source>
</evidence>
<dbReference type="GO" id="GO:1990112">
    <property type="term" value="C:RQC complex"/>
    <property type="evidence" value="ECO:0007669"/>
    <property type="project" value="UniProtKB-UniRule"/>
</dbReference>
<comment type="pathway">
    <text evidence="3 15">Protein modification; protein ubiquitination.</text>
</comment>
<evidence type="ECO:0000256" key="14">
    <source>
        <dbReference type="PROSITE-ProRule" id="PRU00175"/>
    </source>
</evidence>
<dbReference type="Pfam" id="PF22999">
    <property type="entry name" value="LTN1_E3_ligase_6th"/>
    <property type="match status" value="1"/>
</dbReference>
<name>M2X6L7_GALSU</name>
<evidence type="ECO:0000256" key="6">
    <source>
        <dbReference type="ARBA" id="ARBA00017157"/>
    </source>
</evidence>
<dbReference type="InterPro" id="IPR054478">
    <property type="entry name" value="LTN1_UBC"/>
</dbReference>
<dbReference type="AlphaFoldDB" id="M2X6L7"/>
<keyword evidence="10" id="KW-0677">Repeat</keyword>
<dbReference type="GO" id="GO:0005829">
    <property type="term" value="C:cytosol"/>
    <property type="evidence" value="ECO:0007669"/>
    <property type="project" value="UniProtKB-SubCell"/>
</dbReference>
<keyword evidence="18" id="KW-1185">Reference proteome</keyword>
<dbReference type="RefSeq" id="XP_005708680.1">
    <property type="nucleotide sequence ID" value="XM_005708623.1"/>
</dbReference>
<keyword evidence="13 15" id="KW-0862">Zinc</keyword>
<evidence type="ECO:0000256" key="15">
    <source>
        <dbReference type="RuleBase" id="RU367090"/>
    </source>
</evidence>
<evidence type="ECO:0000259" key="16">
    <source>
        <dbReference type="PROSITE" id="PS50089"/>
    </source>
</evidence>
<dbReference type="OrthoDB" id="6108at2759"/>
<dbReference type="eggNOG" id="KOG0803">
    <property type="taxonomic scope" value="Eukaryota"/>
</dbReference>
<reference evidence="18" key="1">
    <citation type="journal article" date="2013" name="Science">
        <title>Gene transfer from bacteria and archaea facilitated evolution of an extremophilic eukaryote.</title>
        <authorList>
            <person name="Schonknecht G."/>
            <person name="Chen W.H."/>
            <person name="Ternes C.M."/>
            <person name="Barbier G.G."/>
            <person name="Shrestha R.P."/>
            <person name="Stanke M."/>
            <person name="Brautigam A."/>
            <person name="Baker B.J."/>
            <person name="Banfield J.F."/>
            <person name="Garavito R.M."/>
            <person name="Carr K."/>
            <person name="Wilkerson C."/>
            <person name="Rensing S.A."/>
            <person name="Gagneul D."/>
            <person name="Dickenson N.E."/>
            <person name="Oesterhelt C."/>
            <person name="Lercher M.J."/>
            <person name="Weber A.P."/>
        </authorList>
    </citation>
    <scope>NUCLEOTIDE SEQUENCE [LARGE SCALE GENOMIC DNA]</scope>
    <source>
        <strain evidence="18">074W</strain>
    </source>
</reference>
<dbReference type="GO" id="GO:0061630">
    <property type="term" value="F:ubiquitin protein ligase activity"/>
    <property type="evidence" value="ECO:0007669"/>
    <property type="project" value="UniProtKB-UniRule"/>
</dbReference>
<feature type="domain" description="RING-type" evidence="16">
    <location>
        <begin position="577"/>
        <end position="624"/>
    </location>
</feature>
<evidence type="ECO:0000313" key="18">
    <source>
        <dbReference type="Proteomes" id="UP000030680"/>
    </source>
</evidence>
<dbReference type="GO" id="GO:0072344">
    <property type="term" value="P:rescue of stalled ribosome"/>
    <property type="evidence" value="ECO:0007669"/>
    <property type="project" value="UniProtKB-UniRule"/>
</dbReference>
<dbReference type="EMBL" id="KB454487">
    <property type="protein sequence ID" value="EME32160.1"/>
    <property type="molecule type" value="Genomic_DNA"/>
</dbReference>
<dbReference type="PANTHER" id="PTHR12389">
    <property type="entry name" value="ZINC FINGER PROTEIN 294"/>
    <property type="match status" value="1"/>
</dbReference>
<dbReference type="GO" id="GO:1990116">
    <property type="term" value="P:ribosome-associated ubiquitin-dependent protein catabolic process"/>
    <property type="evidence" value="ECO:0007669"/>
    <property type="project" value="UniProtKB-UniRule"/>
</dbReference>
<gene>
    <name evidence="17" type="ORF">Gasu_05740</name>
</gene>
<dbReference type="PANTHER" id="PTHR12389:SF0">
    <property type="entry name" value="E3 UBIQUITIN-PROTEIN LIGASE LISTERIN"/>
    <property type="match status" value="1"/>
</dbReference>
<accession>M2X6L7</accession>
<comment type="subcellular location">
    <subcellularLocation>
        <location evidence="2">Cytoplasm</location>
        <location evidence="2">Cytosol</location>
    </subcellularLocation>
</comment>
<dbReference type="InterPro" id="IPR013083">
    <property type="entry name" value="Znf_RING/FYVE/PHD"/>
</dbReference>
<sequence>MSNLNVDESHSKLLQTSLEKLLSELVLLYNSDEQNSTLVHSDRQSSKARLRAILLCKRIVLSNPKALEMKWAQFAIDIISGLKRMEMRRGYHSQDENISHSFTWDREELRYVFHVMDSLFLFAIRQNWKWHDKELVVFMKDIAEGALEEMHNLLLAYETIDKDYFLLSCAACSLLLELEARQSLVSELLPRYRVDFSDKLSLFALHILLHVVIHKPTLQSDPAIVSIAKLARNYPPSKLTDISVLMQCYSLLHSLNQEIRLTGYTLLVERDPSYLIADVCHSEEETITWFSGDIEKILSFPLNVTWFDELDSTCFNELVESQVPRFYGYFLTWVLFLNYKSQGYLEFNRIFSEYLREHFQFFNYFVTFIGEYSVFRMNDCSRQLQKLVTDSASASCKENNLDVSELLLESDNDLHTWFSSCAKTFGFCLAQLPALSRRWYNDSLSNDRRAKVDAFVRKYISASIIEKEFHLLQVSFEGSQRSVGSLQLKPVTITREVTAIYSFTDTRIEIVLRLPEEFPLSLVTVEPKTAIGMTESKWRKTVLAMSSLLAMKDGNLRDAIDLWRRNLDRQFEGVEECPICYSILHISNGTLPRLECVTCKHKFHAACLYKWLQSSATSSCPLCRTVGRFFK</sequence>
<dbReference type="UniPathway" id="UPA00143"/>
<keyword evidence="8 15" id="KW-0808">Transferase</keyword>
<dbReference type="Pfam" id="PF13639">
    <property type="entry name" value="zf-RING_2"/>
    <property type="match status" value="1"/>
</dbReference>
<dbReference type="PROSITE" id="PS50089">
    <property type="entry name" value="ZF_RING_2"/>
    <property type="match status" value="1"/>
</dbReference>
<evidence type="ECO:0000256" key="10">
    <source>
        <dbReference type="ARBA" id="ARBA00022737"/>
    </source>
</evidence>
<evidence type="ECO:0000256" key="13">
    <source>
        <dbReference type="ARBA" id="ARBA00022833"/>
    </source>
</evidence>
<evidence type="ECO:0000256" key="2">
    <source>
        <dbReference type="ARBA" id="ARBA00004514"/>
    </source>
</evidence>